<accession>A0A517M1C4</accession>
<dbReference type="KEGG" id="ruv:EC9_28740"/>
<proteinExistence type="inferred from homology"/>
<dbReference type="InterPro" id="IPR005673">
    <property type="entry name" value="ABC_phos-bd_PstS"/>
</dbReference>
<evidence type="ECO:0000256" key="5">
    <source>
        <dbReference type="ARBA" id="ARBA00022592"/>
    </source>
</evidence>
<dbReference type="CDD" id="cd13565">
    <property type="entry name" value="PBP2_PstS"/>
    <property type="match status" value="1"/>
</dbReference>
<dbReference type="GO" id="GO:0035435">
    <property type="term" value="P:phosphate ion transmembrane transport"/>
    <property type="evidence" value="ECO:0007669"/>
    <property type="project" value="InterPro"/>
</dbReference>
<sequence precursor="true">MNVRIKLMLVIAAMAVFVGCNKPASDNPVDETLGIRGAGATFPAPLYKKWIQEYQAAFPDRHVAYAATGSGDGVDQFIAGTVDFGGSDAGLLPDEEAKVSPGAVRIPVTGGVLVLAYNLPDLTEPLKLSRDVYVDIFLGEIKRWNDSRIVDDNPNLQLPALDIVVVARQDGSGTTYAFTNHLSTISEQWKTEGPGTGKLIDWPGSTMLANGNGGVAGQIQRSHGSIGYVQYGIAEHAKLQMASLENRAGKFVAPTGQSGMQTLENAELPENLQAFFPDPKGDDSYPIVTLTWLLLYENYASSEKGEAVEHFVAWCLEEGQGFSDSLGYIKLSPRVLEAATKALNRVSSE</sequence>
<dbReference type="PANTHER" id="PTHR42996:SF1">
    <property type="entry name" value="PHOSPHATE-BINDING PROTEIN PSTS"/>
    <property type="match status" value="1"/>
</dbReference>
<name>A0A517M1C4_9BACT</name>
<organism evidence="9 10">
    <name type="scientific">Rosistilla ulvae</name>
    <dbReference type="NCBI Taxonomy" id="1930277"/>
    <lineage>
        <taxon>Bacteria</taxon>
        <taxon>Pseudomonadati</taxon>
        <taxon>Planctomycetota</taxon>
        <taxon>Planctomycetia</taxon>
        <taxon>Pirellulales</taxon>
        <taxon>Pirellulaceae</taxon>
        <taxon>Rosistilla</taxon>
    </lineage>
</organism>
<comment type="subunit">
    <text evidence="3">The complex is composed of two ATP-binding proteins (PstB), two transmembrane proteins (PstC and PstA) and a solute-binding protein (PstS).</text>
</comment>
<evidence type="ECO:0000313" key="9">
    <source>
        <dbReference type="EMBL" id="QDS88682.1"/>
    </source>
</evidence>
<dbReference type="RefSeq" id="WP_145346064.1">
    <property type="nucleotide sequence ID" value="NZ_CP036261.1"/>
</dbReference>
<evidence type="ECO:0000256" key="6">
    <source>
        <dbReference type="PIRNR" id="PIRNR002756"/>
    </source>
</evidence>
<dbReference type="AlphaFoldDB" id="A0A517M1C4"/>
<comment type="similarity">
    <text evidence="2 6">Belongs to the PstS family.</text>
</comment>
<comment type="function">
    <text evidence="1">Part of the ABC transporter complex PstSACB involved in phosphate import.</text>
</comment>
<reference evidence="9 10" key="1">
    <citation type="submission" date="2019-02" db="EMBL/GenBank/DDBJ databases">
        <title>Deep-cultivation of Planctomycetes and their phenomic and genomic characterization uncovers novel biology.</title>
        <authorList>
            <person name="Wiegand S."/>
            <person name="Jogler M."/>
            <person name="Boedeker C."/>
            <person name="Pinto D."/>
            <person name="Vollmers J."/>
            <person name="Rivas-Marin E."/>
            <person name="Kohn T."/>
            <person name="Peeters S.H."/>
            <person name="Heuer A."/>
            <person name="Rast P."/>
            <person name="Oberbeckmann S."/>
            <person name="Bunk B."/>
            <person name="Jeske O."/>
            <person name="Meyerdierks A."/>
            <person name="Storesund J.E."/>
            <person name="Kallscheuer N."/>
            <person name="Luecker S."/>
            <person name="Lage O.M."/>
            <person name="Pohl T."/>
            <person name="Merkel B.J."/>
            <person name="Hornburger P."/>
            <person name="Mueller R.-W."/>
            <person name="Bruemmer F."/>
            <person name="Labrenz M."/>
            <person name="Spormann A.M."/>
            <person name="Op den Camp H."/>
            <person name="Overmann J."/>
            <person name="Amann R."/>
            <person name="Jetten M.S.M."/>
            <person name="Mascher T."/>
            <person name="Medema M.H."/>
            <person name="Devos D.P."/>
            <person name="Kaster A.-K."/>
            <person name="Ovreas L."/>
            <person name="Rohde M."/>
            <person name="Galperin M.Y."/>
            <person name="Jogler C."/>
        </authorList>
    </citation>
    <scope>NUCLEOTIDE SEQUENCE [LARGE SCALE GENOMIC DNA]</scope>
    <source>
        <strain evidence="9 10">EC9</strain>
    </source>
</reference>
<keyword evidence="5 6" id="KW-0592">Phosphate transport</keyword>
<dbReference type="Proteomes" id="UP000319557">
    <property type="component" value="Chromosome"/>
</dbReference>
<keyword evidence="4 6" id="KW-0813">Transport</keyword>
<evidence type="ECO:0000259" key="8">
    <source>
        <dbReference type="Pfam" id="PF12849"/>
    </source>
</evidence>
<dbReference type="InterPro" id="IPR024370">
    <property type="entry name" value="PBP_domain"/>
</dbReference>
<dbReference type="NCBIfam" id="TIGR00975">
    <property type="entry name" value="3a0107s03"/>
    <property type="match status" value="1"/>
</dbReference>
<evidence type="ECO:0000256" key="7">
    <source>
        <dbReference type="SAM" id="SignalP"/>
    </source>
</evidence>
<dbReference type="GO" id="GO:0043190">
    <property type="term" value="C:ATP-binding cassette (ABC) transporter complex"/>
    <property type="evidence" value="ECO:0007669"/>
    <property type="project" value="InterPro"/>
</dbReference>
<keyword evidence="10" id="KW-1185">Reference proteome</keyword>
<evidence type="ECO:0000256" key="2">
    <source>
        <dbReference type="ARBA" id="ARBA00008725"/>
    </source>
</evidence>
<dbReference type="PIRSF" id="PIRSF002756">
    <property type="entry name" value="PstS"/>
    <property type="match status" value="1"/>
</dbReference>
<dbReference type="Gene3D" id="3.40.190.10">
    <property type="entry name" value="Periplasmic binding protein-like II"/>
    <property type="match status" value="2"/>
</dbReference>
<feature type="signal peptide" evidence="7">
    <location>
        <begin position="1"/>
        <end position="24"/>
    </location>
</feature>
<dbReference type="SUPFAM" id="SSF53850">
    <property type="entry name" value="Periplasmic binding protein-like II"/>
    <property type="match status" value="1"/>
</dbReference>
<keyword evidence="7" id="KW-0732">Signal</keyword>
<dbReference type="PANTHER" id="PTHR42996">
    <property type="entry name" value="PHOSPHATE-BINDING PROTEIN PSTS"/>
    <property type="match status" value="1"/>
</dbReference>
<feature type="domain" description="PBP" evidence="8">
    <location>
        <begin position="30"/>
        <end position="316"/>
    </location>
</feature>
<feature type="chain" id="PRO_5022222411" description="Phosphate-binding protein" evidence="7">
    <location>
        <begin position="25"/>
        <end position="349"/>
    </location>
</feature>
<dbReference type="Pfam" id="PF12849">
    <property type="entry name" value="PBP_like_2"/>
    <property type="match status" value="1"/>
</dbReference>
<dbReference type="PROSITE" id="PS51257">
    <property type="entry name" value="PROKAR_LIPOPROTEIN"/>
    <property type="match status" value="1"/>
</dbReference>
<dbReference type="GO" id="GO:0042301">
    <property type="term" value="F:phosphate ion binding"/>
    <property type="evidence" value="ECO:0007669"/>
    <property type="project" value="InterPro"/>
</dbReference>
<evidence type="ECO:0000256" key="1">
    <source>
        <dbReference type="ARBA" id="ARBA00002841"/>
    </source>
</evidence>
<evidence type="ECO:0000313" key="10">
    <source>
        <dbReference type="Proteomes" id="UP000319557"/>
    </source>
</evidence>
<dbReference type="InterPro" id="IPR050962">
    <property type="entry name" value="Phosphate-bind_PstS"/>
</dbReference>
<gene>
    <name evidence="9" type="primary">pstS_2</name>
    <name evidence="9" type="ORF">EC9_28740</name>
</gene>
<protein>
    <recommendedName>
        <fullName evidence="6">Phosphate-binding protein</fullName>
    </recommendedName>
</protein>
<dbReference type="EMBL" id="CP036261">
    <property type="protein sequence ID" value="QDS88682.1"/>
    <property type="molecule type" value="Genomic_DNA"/>
</dbReference>
<evidence type="ECO:0000256" key="4">
    <source>
        <dbReference type="ARBA" id="ARBA00022448"/>
    </source>
</evidence>
<evidence type="ECO:0000256" key="3">
    <source>
        <dbReference type="ARBA" id="ARBA00011529"/>
    </source>
</evidence>
<dbReference type="OrthoDB" id="9790048at2"/>